<dbReference type="PANTHER" id="PTHR28641:SF1">
    <property type="entry name" value="MALONYL-COA DECARBOXYLASE, MITOCHONDRIAL"/>
    <property type="match status" value="1"/>
</dbReference>
<accession>L8H581</accession>
<evidence type="ECO:0000259" key="1">
    <source>
        <dbReference type="Pfam" id="PF05292"/>
    </source>
</evidence>
<dbReference type="GO" id="GO:0005782">
    <property type="term" value="C:peroxisomal matrix"/>
    <property type="evidence" value="ECO:0007669"/>
    <property type="project" value="TreeGrafter"/>
</dbReference>
<dbReference type="OrthoDB" id="426718at2759"/>
<dbReference type="KEGG" id="acan:ACA1_197460"/>
<dbReference type="Proteomes" id="UP000011083">
    <property type="component" value="Unassembled WGS sequence"/>
</dbReference>
<protein>
    <recommendedName>
        <fullName evidence="1">Malonyl-CoA decarboxylase C-terminal domain-containing protein</fullName>
    </recommendedName>
</protein>
<dbReference type="GO" id="GO:0006633">
    <property type="term" value="P:fatty acid biosynthetic process"/>
    <property type="evidence" value="ECO:0007669"/>
    <property type="project" value="InterPro"/>
</dbReference>
<name>L8H581_ACACF</name>
<dbReference type="InterPro" id="IPR007956">
    <property type="entry name" value="Malonyl_CoA_deC_C"/>
</dbReference>
<dbReference type="GeneID" id="14920409"/>
<dbReference type="PANTHER" id="PTHR28641">
    <property type="match status" value="1"/>
</dbReference>
<dbReference type="GO" id="GO:0005759">
    <property type="term" value="C:mitochondrial matrix"/>
    <property type="evidence" value="ECO:0007669"/>
    <property type="project" value="TreeGrafter"/>
</dbReference>
<organism evidence="2 3">
    <name type="scientific">Acanthamoeba castellanii (strain ATCC 30010 / Neff)</name>
    <dbReference type="NCBI Taxonomy" id="1257118"/>
    <lineage>
        <taxon>Eukaryota</taxon>
        <taxon>Amoebozoa</taxon>
        <taxon>Discosea</taxon>
        <taxon>Longamoebia</taxon>
        <taxon>Centramoebida</taxon>
        <taxon>Acanthamoebidae</taxon>
        <taxon>Acanthamoeba</taxon>
    </lineage>
</organism>
<dbReference type="InterPro" id="IPR038917">
    <property type="entry name" value="Malonyl_CoA_deC"/>
</dbReference>
<dbReference type="AlphaFoldDB" id="L8H581"/>
<dbReference type="VEuPathDB" id="AmoebaDB:ACA1_197460"/>
<keyword evidence="3" id="KW-1185">Reference proteome</keyword>
<sequence length="147" mass="16379">MRLTSAAFSLYCASGERGGDERPKRAPARLGRPACLLDGTYSACQTIRHARDPNEQHLRNELRAIADGLKDVLSERFDPHSLLLTQIERTSPLTVLQKVVDTESVHPLASVDAFKARLGKGRKCWAFFHPLLPEVLPLSIPCTARHR</sequence>
<dbReference type="Pfam" id="PF05292">
    <property type="entry name" value="MCD"/>
    <property type="match status" value="1"/>
</dbReference>
<gene>
    <name evidence="2" type="ORF">ACA1_197460</name>
</gene>
<evidence type="ECO:0000313" key="3">
    <source>
        <dbReference type="Proteomes" id="UP000011083"/>
    </source>
</evidence>
<dbReference type="GO" id="GO:0006085">
    <property type="term" value="P:acetyl-CoA biosynthetic process"/>
    <property type="evidence" value="ECO:0007669"/>
    <property type="project" value="TreeGrafter"/>
</dbReference>
<dbReference type="GO" id="GO:2001294">
    <property type="term" value="P:malonyl-CoA catabolic process"/>
    <property type="evidence" value="ECO:0007669"/>
    <property type="project" value="TreeGrafter"/>
</dbReference>
<dbReference type="GO" id="GO:0050080">
    <property type="term" value="F:malonyl-CoA decarboxylase activity"/>
    <property type="evidence" value="ECO:0007669"/>
    <property type="project" value="InterPro"/>
</dbReference>
<dbReference type="Gene3D" id="3.40.630.180">
    <property type="match status" value="1"/>
</dbReference>
<dbReference type="EMBL" id="KB007932">
    <property type="protein sequence ID" value="ELR19586.1"/>
    <property type="molecule type" value="Genomic_DNA"/>
</dbReference>
<dbReference type="STRING" id="1257118.L8H581"/>
<evidence type="ECO:0000313" key="2">
    <source>
        <dbReference type="EMBL" id="ELR19586.1"/>
    </source>
</evidence>
<feature type="domain" description="Malonyl-CoA decarboxylase C-terminal" evidence="1">
    <location>
        <begin position="82"/>
        <end position="134"/>
    </location>
</feature>
<reference evidence="2 3" key="1">
    <citation type="journal article" date="2013" name="Genome Biol.">
        <title>Genome of Acanthamoeba castellanii highlights extensive lateral gene transfer and early evolution of tyrosine kinase signaling.</title>
        <authorList>
            <person name="Clarke M."/>
            <person name="Lohan A.J."/>
            <person name="Liu B."/>
            <person name="Lagkouvardos I."/>
            <person name="Roy S."/>
            <person name="Zafar N."/>
            <person name="Bertelli C."/>
            <person name="Schilde C."/>
            <person name="Kianianmomeni A."/>
            <person name="Burglin T.R."/>
            <person name="Frech C."/>
            <person name="Turcotte B."/>
            <person name="Kopec K.O."/>
            <person name="Synnott J.M."/>
            <person name="Choo C."/>
            <person name="Paponov I."/>
            <person name="Finkler A."/>
            <person name="Soon Heng Tan C."/>
            <person name="Hutchins A.P."/>
            <person name="Weinmeier T."/>
            <person name="Rattei T."/>
            <person name="Chu J.S."/>
            <person name="Gimenez G."/>
            <person name="Irimia M."/>
            <person name="Rigden D.J."/>
            <person name="Fitzpatrick D.A."/>
            <person name="Lorenzo-Morales J."/>
            <person name="Bateman A."/>
            <person name="Chiu C.H."/>
            <person name="Tang P."/>
            <person name="Hegemann P."/>
            <person name="Fromm H."/>
            <person name="Raoult D."/>
            <person name="Greub G."/>
            <person name="Miranda-Saavedra D."/>
            <person name="Chen N."/>
            <person name="Nash P."/>
            <person name="Ginger M.L."/>
            <person name="Horn M."/>
            <person name="Schaap P."/>
            <person name="Caler L."/>
            <person name="Loftus B."/>
        </authorList>
    </citation>
    <scope>NUCLEOTIDE SEQUENCE [LARGE SCALE GENOMIC DNA]</scope>
    <source>
        <strain evidence="2 3">Neff</strain>
    </source>
</reference>
<dbReference type="RefSeq" id="XP_004341678.1">
    <property type="nucleotide sequence ID" value="XM_004341630.1"/>
</dbReference>
<proteinExistence type="predicted"/>